<dbReference type="OrthoDB" id="443402at2759"/>
<dbReference type="RefSeq" id="XP_022401527.1">
    <property type="nucleotide sequence ID" value="XM_022542286.1"/>
</dbReference>
<evidence type="ECO:0008006" key="6">
    <source>
        <dbReference type="Google" id="ProtNLM"/>
    </source>
</evidence>
<dbReference type="InterPro" id="IPR056693">
    <property type="entry name" value="DUF7791"/>
</dbReference>
<dbReference type="AlphaFoldDB" id="A0A1L9VLM1"/>
<sequence>MELAEALSLLKVTDKRSRWQSMKVKWRNIRKERNIEAIERRLSEFQSRRQNNFMLSETRSRRQYKRFNCNRGLYQAPRRLDNSPSLSHGSLGKIGVLLVKLQNVTTSISSENHILQRLMFSFMYQREDSISDAVTGTFAWMVNESDNKAGSQQKDILEDDEETMRQRTRQAFLTWLKSGRHIFHISGKAGSGKSTLMKFLGQSPRVQHELQRWTGDKRLIFAQFYFWGSGDKLQMSLEGLYRPLLFEVLRQCPGLIPWCFPGFWNNLVSGTALSHQAPFRFEEIKAAFNRLMSEKVTSSHRICLFIDGLDEYEGDEVDHWRISHDLQSWTNSENVKLCISSRPHVPFLHSFATDMNIQIQIHQLTQRDIRKFGLAMFGMDPNFDQVKQTYRYLVAEIERLSEGVFLWARLVVRSLLKGIGYRVTPEYLTKKLHTVPKELNELFDQMLGSVDPEDRVLSDKLFLIATIAQHPVLEQPLLKNAFLYLWLEDPDDPKFPLNRPMHAYSDSDIDERIQDVTCLVDRLSRGLLEVTHQQHQQDKYFAFEVRFTHRTAYDYIFNTWLPRMQKRTPKFDINLATVQLLLAQFKHARARPADVEPWPPVQLWKPTNLLHHFQSTFD</sequence>
<name>A0A1L9VLM1_ASPGL</name>
<dbReference type="Proteomes" id="UP000184300">
    <property type="component" value="Unassembled WGS sequence"/>
</dbReference>
<dbReference type="VEuPathDB" id="FungiDB:ASPGLDRAFT_1517109"/>
<keyword evidence="1" id="KW-0677">Repeat</keyword>
<evidence type="ECO:0000259" key="3">
    <source>
        <dbReference type="Pfam" id="PF25053"/>
    </source>
</evidence>
<evidence type="ECO:0000256" key="1">
    <source>
        <dbReference type="ARBA" id="ARBA00022737"/>
    </source>
</evidence>
<reference evidence="5" key="1">
    <citation type="journal article" date="2017" name="Genome Biol.">
        <title>Comparative genomics reveals high biological diversity and specific adaptations in the industrially and medically important fungal genus Aspergillus.</title>
        <authorList>
            <person name="de Vries R.P."/>
            <person name="Riley R."/>
            <person name="Wiebenga A."/>
            <person name="Aguilar-Osorio G."/>
            <person name="Amillis S."/>
            <person name="Uchima C.A."/>
            <person name="Anderluh G."/>
            <person name="Asadollahi M."/>
            <person name="Askin M."/>
            <person name="Barry K."/>
            <person name="Battaglia E."/>
            <person name="Bayram O."/>
            <person name="Benocci T."/>
            <person name="Braus-Stromeyer S.A."/>
            <person name="Caldana C."/>
            <person name="Canovas D."/>
            <person name="Cerqueira G.C."/>
            <person name="Chen F."/>
            <person name="Chen W."/>
            <person name="Choi C."/>
            <person name="Clum A."/>
            <person name="Dos Santos R.A."/>
            <person name="Damasio A.R."/>
            <person name="Diallinas G."/>
            <person name="Emri T."/>
            <person name="Fekete E."/>
            <person name="Flipphi M."/>
            <person name="Freyberg S."/>
            <person name="Gallo A."/>
            <person name="Gournas C."/>
            <person name="Habgood R."/>
            <person name="Hainaut M."/>
            <person name="Harispe M.L."/>
            <person name="Henrissat B."/>
            <person name="Hilden K.S."/>
            <person name="Hope R."/>
            <person name="Hossain A."/>
            <person name="Karabika E."/>
            <person name="Karaffa L."/>
            <person name="Karanyi Z."/>
            <person name="Krasevec N."/>
            <person name="Kuo A."/>
            <person name="Kusch H."/>
            <person name="LaButti K."/>
            <person name="Lagendijk E.L."/>
            <person name="Lapidus A."/>
            <person name="Levasseur A."/>
            <person name="Lindquist E."/>
            <person name="Lipzen A."/>
            <person name="Logrieco A.F."/>
            <person name="MacCabe A."/>
            <person name="Maekelae M.R."/>
            <person name="Malavazi I."/>
            <person name="Melin P."/>
            <person name="Meyer V."/>
            <person name="Mielnichuk N."/>
            <person name="Miskei M."/>
            <person name="Molnar A.P."/>
            <person name="Mule G."/>
            <person name="Ngan C.Y."/>
            <person name="Orejas M."/>
            <person name="Orosz E."/>
            <person name="Ouedraogo J.P."/>
            <person name="Overkamp K.M."/>
            <person name="Park H.-S."/>
            <person name="Perrone G."/>
            <person name="Piumi F."/>
            <person name="Punt P.J."/>
            <person name="Ram A.F."/>
            <person name="Ramon A."/>
            <person name="Rauscher S."/>
            <person name="Record E."/>
            <person name="Riano-Pachon D.M."/>
            <person name="Robert V."/>
            <person name="Roehrig J."/>
            <person name="Ruller R."/>
            <person name="Salamov A."/>
            <person name="Salih N.S."/>
            <person name="Samson R.A."/>
            <person name="Sandor E."/>
            <person name="Sanguinetti M."/>
            <person name="Schuetze T."/>
            <person name="Sepcic K."/>
            <person name="Shelest E."/>
            <person name="Sherlock G."/>
            <person name="Sophianopoulou V."/>
            <person name="Squina F.M."/>
            <person name="Sun H."/>
            <person name="Susca A."/>
            <person name="Todd R.B."/>
            <person name="Tsang A."/>
            <person name="Unkles S.E."/>
            <person name="van de Wiele N."/>
            <person name="van Rossen-Uffink D."/>
            <person name="Oliveira J.V."/>
            <person name="Vesth T.C."/>
            <person name="Visser J."/>
            <person name="Yu J.-H."/>
            <person name="Zhou M."/>
            <person name="Andersen M.R."/>
            <person name="Archer D.B."/>
            <person name="Baker S.E."/>
            <person name="Benoit I."/>
            <person name="Brakhage A.A."/>
            <person name="Braus G.H."/>
            <person name="Fischer R."/>
            <person name="Frisvad J.C."/>
            <person name="Goldman G.H."/>
            <person name="Houbraken J."/>
            <person name="Oakley B."/>
            <person name="Pocsi I."/>
            <person name="Scazzocchio C."/>
            <person name="Seiboth B."/>
            <person name="vanKuyk P.A."/>
            <person name="Wortman J."/>
            <person name="Dyer P.S."/>
            <person name="Grigoriev I.V."/>
        </authorList>
    </citation>
    <scope>NUCLEOTIDE SEQUENCE [LARGE SCALE GENOMIC DNA]</scope>
    <source>
        <strain evidence="5">CBS 516.65</strain>
    </source>
</reference>
<feature type="domain" description="Nephrocystin 3-like N-terminal" evidence="2">
    <location>
        <begin position="169"/>
        <end position="342"/>
    </location>
</feature>
<dbReference type="EMBL" id="KV878896">
    <property type="protein sequence ID" value="OJJ84829.1"/>
    <property type="molecule type" value="Genomic_DNA"/>
</dbReference>
<dbReference type="SUPFAM" id="SSF52540">
    <property type="entry name" value="P-loop containing nucleoside triphosphate hydrolases"/>
    <property type="match status" value="1"/>
</dbReference>
<dbReference type="InterPro" id="IPR027417">
    <property type="entry name" value="P-loop_NTPase"/>
</dbReference>
<evidence type="ECO:0000313" key="4">
    <source>
        <dbReference type="EMBL" id="OJJ84829.1"/>
    </source>
</evidence>
<dbReference type="Pfam" id="PF25053">
    <property type="entry name" value="DUF7791"/>
    <property type="match status" value="1"/>
</dbReference>
<dbReference type="InterPro" id="IPR056884">
    <property type="entry name" value="NPHP3-like_N"/>
</dbReference>
<organism evidence="4 5">
    <name type="scientific">Aspergillus glaucus CBS 516.65</name>
    <dbReference type="NCBI Taxonomy" id="1160497"/>
    <lineage>
        <taxon>Eukaryota</taxon>
        <taxon>Fungi</taxon>
        <taxon>Dikarya</taxon>
        <taxon>Ascomycota</taxon>
        <taxon>Pezizomycotina</taxon>
        <taxon>Eurotiomycetes</taxon>
        <taxon>Eurotiomycetidae</taxon>
        <taxon>Eurotiales</taxon>
        <taxon>Aspergillaceae</taxon>
        <taxon>Aspergillus</taxon>
        <taxon>Aspergillus subgen. Aspergillus</taxon>
    </lineage>
</organism>
<dbReference type="STRING" id="1160497.A0A1L9VLM1"/>
<dbReference type="PANTHER" id="PTHR10039:SF5">
    <property type="entry name" value="NACHT DOMAIN-CONTAINING PROTEIN"/>
    <property type="match status" value="1"/>
</dbReference>
<dbReference type="Gene3D" id="3.40.50.300">
    <property type="entry name" value="P-loop containing nucleotide triphosphate hydrolases"/>
    <property type="match status" value="1"/>
</dbReference>
<dbReference type="GeneID" id="34458547"/>
<feature type="domain" description="DUF7791" evidence="3">
    <location>
        <begin position="481"/>
        <end position="591"/>
    </location>
</feature>
<proteinExistence type="predicted"/>
<dbReference type="PANTHER" id="PTHR10039">
    <property type="entry name" value="AMELOGENIN"/>
    <property type="match status" value="1"/>
</dbReference>
<gene>
    <name evidence="4" type="ORF">ASPGLDRAFT_1517109</name>
</gene>
<protein>
    <recommendedName>
        <fullName evidence="6">NACHT domain-containing protein</fullName>
    </recommendedName>
</protein>
<keyword evidence="5" id="KW-1185">Reference proteome</keyword>
<dbReference type="Pfam" id="PF24883">
    <property type="entry name" value="NPHP3_N"/>
    <property type="match status" value="1"/>
</dbReference>
<evidence type="ECO:0000259" key="2">
    <source>
        <dbReference type="Pfam" id="PF24883"/>
    </source>
</evidence>
<evidence type="ECO:0000313" key="5">
    <source>
        <dbReference type="Proteomes" id="UP000184300"/>
    </source>
</evidence>
<accession>A0A1L9VLM1</accession>